<comment type="caution">
    <text evidence="2">The sequence shown here is derived from an EMBL/GenBank/DDBJ whole genome shotgun (WGS) entry which is preliminary data.</text>
</comment>
<evidence type="ECO:0000313" key="2">
    <source>
        <dbReference type="EMBL" id="GMS83725.1"/>
    </source>
</evidence>
<dbReference type="Proteomes" id="UP001432027">
    <property type="component" value="Unassembled WGS sequence"/>
</dbReference>
<gene>
    <name evidence="2" type="ORF">PENTCL1PPCAC_5900</name>
</gene>
<feature type="non-terminal residue" evidence="2">
    <location>
        <position position="1"/>
    </location>
</feature>
<keyword evidence="1" id="KW-0812">Transmembrane</keyword>
<accession>A0AAV5SMH1</accession>
<name>A0AAV5SMH1_9BILA</name>
<feature type="non-terminal residue" evidence="2">
    <location>
        <position position="81"/>
    </location>
</feature>
<sequence>KYEQHPLTKNLDNTLLIALIFSLSVLVSCLIPIARCAWLYSLSRRTEPVERMNDQGQLELIQRASDYPKQQRTIPGLNSDA</sequence>
<evidence type="ECO:0000256" key="1">
    <source>
        <dbReference type="SAM" id="Phobius"/>
    </source>
</evidence>
<dbReference type="AlphaFoldDB" id="A0AAV5SMH1"/>
<keyword evidence="3" id="KW-1185">Reference proteome</keyword>
<evidence type="ECO:0000313" key="3">
    <source>
        <dbReference type="Proteomes" id="UP001432027"/>
    </source>
</evidence>
<protein>
    <submittedName>
        <fullName evidence="2">Uncharacterized protein</fullName>
    </submittedName>
</protein>
<feature type="transmembrane region" description="Helical" evidence="1">
    <location>
        <begin position="15"/>
        <end position="42"/>
    </location>
</feature>
<reference evidence="2" key="1">
    <citation type="submission" date="2023-10" db="EMBL/GenBank/DDBJ databases">
        <title>Genome assembly of Pristionchus species.</title>
        <authorList>
            <person name="Yoshida K."/>
            <person name="Sommer R.J."/>
        </authorList>
    </citation>
    <scope>NUCLEOTIDE SEQUENCE</scope>
    <source>
        <strain evidence="2">RS0144</strain>
    </source>
</reference>
<proteinExistence type="predicted"/>
<organism evidence="2 3">
    <name type="scientific">Pristionchus entomophagus</name>
    <dbReference type="NCBI Taxonomy" id="358040"/>
    <lineage>
        <taxon>Eukaryota</taxon>
        <taxon>Metazoa</taxon>
        <taxon>Ecdysozoa</taxon>
        <taxon>Nematoda</taxon>
        <taxon>Chromadorea</taxon>
        <taxon>Rhabditida</taxon>
        <taxon>Rhabditina</taxon>
        <taxon>Diplogasteromorpha</taxon>
        <taxon>Diplogasteroidea</taxon>
        <taxon>Neodiplogasteridae</taxon>
        <taxon>Pristionchus</taxon>
    </lineage>
</organism>
<keyword evidence="1" id="KW-0472">Membrane</keyword>
<keyword evidence="1" id="KW-1133">Transmembrane helix</keyword>
<dbReference type="EMBL" id="BTSX01000002">
    <property type="protein sequence ID" value="GMS83725.1"/>
    <property type="molecule type" value="Genomic_DNA"/>
</dbReference>